<gene>
    <name evidence="1" type="ORF">MHPYR_210090</name>
</gene>
<sequence length="49" mass="5192">MWALVNAGRALLASPGGLTRTIARLNNKGVRLYDAMGYPDYPLGASAID</sequence>
<organism evidence="1">
    <name type="scientific">uncultured Mycobacterium sp</name>
    <dbReference type="NCBI Taxonomy" id="171292"/>
    <lineage>
        <taxon>Bacteria</taxon>
        <taxon>Bacillati</taxon>
        <taxon>Actinomycetota</taxon>
        <taxon>Actinomycetes</taxon>
        <taxon>Mycobacteriales</taxon>
        <taxon>Mycobacteriaceae</taxon>
        <taxon>Mycobacterium</taxon>
        <taxon>environmental samples</taxon>
    </lineage>
</organism>
<protein>
    <submittedName>
        <fullName evidence="1">Uncharacterized protein</fullName>
    </submittedName>
</protein>
<dbReference type="EMBL" id="FLQS01000014">
    <property type="protein sequence ID" value="SBS75305.1"/>
    <property type="molecule type" value="Genomic_DNA"/>
</dbReference>
<reference evidence="1" key="1">
    <citation type="submission" date="2016-03" db="EMBL/GenBank/DDBJ databases">
        <authorList>
            <person name="Ploux O."/>
        </authorList>
    </citation>
    <scope>NUCLEOTIDE SEQUENCE</scope>
    <source>
        <strain evidence="1">UC10</strain>
    </source>
</reference>
<dbReference type="AlphaFoldDB" id="A0A1Y5P9C9"/>
<name>A0A1Y5P9C9_9MYCO</name>
<evidence type="ECO:0000313" key="1">
    <source>
        <dbReference type="EMBL" id="SBS75305.1"/>
    </source>
</evidence>
<proteinExistence type="predicted"/>
<accession>A0A1Y5P9C9</accession>